<dbReference type="EMBL" id="UZAK01003059">
    <property type="protein sequence ID" value="VDO77880.1"/>
    <property type="molecule type" value="Genomic_DNA"/>
</dbReference>
<gene>
    <name evidence="1" type="ORF">SCUD_LOCUS2931</name>
</gene>
<sequence>MKTSTYEGKHGIQWTDRMKLDGPDFVDDLVLLSHTQQQMQEENDQCSSSLSSASTYTNENTTFSNTTRRYTNIITLDGEALEHMECFKYLVSCYTDEQLESDADVNARIGKATTAFLQLNKQHIKLKTTVCQLISKSQSSIRTST</sequence>
<protein>
    <submittedName>
        <fullName evidence="1 3">Uncharacterized protein</fullName>
    </submittedName>
</protein>
<evidence type="ECO:0000313" key="3">
    <source>
        <dbReference type="WBParaSite" id="SCUD_0000293001-mRNA-1"/>
    </source>
</evidence>
<dbReference type="WBParaSite" id="SCUD_0000293001-mRNA-1">
    <property type="protein sequence ID" value="SCUD_0000293001-mRNA-1"/>
    <property type="gene ID" value="SCUD_0000293001"/>
</dbReference>
<reference evidence="1 2" key="2">
    <citation type="submission" date="2018-11" db="EMBL/GenBank/DDBJ databases">
        <authorList>
            <consortium name="Pathogen Informatics"/>
        </authorList>
    </citation>
    <scope>NUCLEOTIDE SEQUENCE [LARGE SCALE GENOMIC DNA]</scope>
    <source>
        <strain evidence="1">Dakar</strain>
        <strain evidence="2">Dakar, Senegal</strain>
    </source>
</reference>
<name>A0A183JJQ3_9TREM</name>
<evidence type="ECO:0000313" key="1">
    <source>
        <dbReference type="EMBL" id="VDO77880.1"/>
    </source>
</evidence>
<keyword evidence="2" id="KW-1185">Reference proteome</keyword>
<dbReference type="AlphaFoldDB" id="A0A183JJQ3"/>
<dbReference type="Proteomes" id="UP000279833">
    <property type="component" value="Unassembled WGS sequence"/>
</dbReference>
<evidence type="ECO:0000313" key="2">
    <source>
        <dbReference type="Proteomes" id="UP000279833"/>
    </source>
</evidence>
<proteinExistence type="predicted"/>
<organism evidence="3">
    <name type="scientific">Schistosoma curassoni</name>
    <dbReference type="NCBI Taxonomy" id="6186"/>
    <lineage>
        <taxon>Eukaryota</taxon>
        <taxon>Metazoa</taxon>
        <taxon>Spiralia</taxon>
        <taxon>Lophotrochozoa</taxon>
        <taxon>Platyhelminthes</taxon>
        <taxon>Trematoda</taxon>
        <taxon>Digenea</taxon>
        <taxon>Strigeidida</taxon>
        <taxon>Schistosomatoidea</taxon>
        <taxon>Schistosomatidae</taxon>
        <taxon>Schistosoma</taxon>
    </lineage>
</organism>
<accession>A0A183JJQ3</accession>
<reference evidence="3" key="1">
    <citation type="submission" date="2016-06" db="UniProtKB">
        <authorList>
            <consortium name="WormBaseParasite"/>
        </authorList>
    </citation>
    <scope>IDENTIFICATION</scope>
</reference>